<feature type="signal peptide" evidence="1">
    <location>
        <begin position="1"/>
        <end position="21"/>
    </location>
</feature>
<dbReference type="AlphaFoldDB" id="A0AAQ4F4F1"/>
<comment type="caution">
    <text evidence="2">The sequence shown here is derived from an EMBL/GenBank/DDBJ whole genome shotgun (WGS) entry which is preliminary data.</text>
</comment>
<organism evidence="2 3">
    <name type="scientific">Amblyomma americanum</name>
    <name type="common">Lone star tick</name>
    <dbReference type="NCBI Taxonomy" id="6943"/>
    <lineage>
        <taxon>Eukaryota</taxon>
        <taxon>Metazoa</taxon>
        <taxon>Ecdysozoa</taxon>
        <taxon>Arthropoda</taxon>
        <taxon>Chelicerata</taxon>
        <taxon>Arachnida</taxon>
        <taxon>Acari</taxon>
        <taxon>Parasitiformes</taxon>
        <taxon>Ixodida</taxon>
        <taxon>Ixodoidea</taxon>
        <taxon>Ixodidae</taxon>
        <taxon>Amblyomminae</taxon>
        <taxon>Amblyomma</taxon>
    </lineage>
</organism>
<feature type="chain" id="PRO_5042879982" description="Secreted protein" evidence="1">
    <location>
        <begin position="22"/>
        <end position="167"/>
    </location>
</feature>
<keyword evidence="3" id="KW-1185">Reference proteome</keyword>
<proteinExistence type="predicted"/>
<gene>
    <name evidence="2" type="ORF">V5799_017047</name>
</gene>
<reference evidence="2 3" key="1">
    <citation type="journal article" date="2023" name="Arcadia Sci">
        <title>De novo assembly of a long-read Amblyomma americanum tick genome.</title>
        <authorList>
            <person name="Chou S."/>
            <person name="Poskanzer K.E."/>
            <person name="Rollins M."/>
            <person name="Thuy-Boun P.S."/>
        </authorList>
    </citation>
    <scope>NUCLEOTIDE SEQUENCE [LARGE SCALE GENOMIC DNA]</scope>
    <source>
        <strain evidence="2">F_SG_1</strain>
        <tissue evidence="2">Salivary glands</tissue>
    </source>
</reference>
<dbReference type="EMBL" id="JARKHS020007501">
    <property type="protein sequence ID" value="KAK8781612.1"/>
    <property type="molecule type" value="Genomic_DNA"/>
</dbReference>
<sequence length="167" mass="18210">MEISLLLTPLGALLVASTCWAAPESGRSDEGCALTTCIPEECEMMGSVCVENSCGQLECVSPQVLSPLHTSFFPVDQHSTTMKYLFVCMVVICITSEQSLGMDMKERSKRATIEKGTSRKCPTLAPKPGMVCALYVSTQTCSDLQCWKQGKICCRDSCGHLRCVQRP</sequence>
<evidence type="ECO:0000313" key="3">
    <source>
        <dbReference type="Proteomes" id="UP001321473"/>
    </source>
</evidence>
<dbReference type="Proteomes" id="UP001321473">
    <property type="component" value="Unassembled WGS sequence"/>
</dbReference>
<name>A0AAQ4F4F1_AMBAM</name>
<evidence type="ECO:0000256" key="1">
    <source>
        <dbReference type="SAM" id="SignalP"/>
    </source>
</evidence>
<evidence type="ECO:0000313" key="2">
    <source>
        <dbReference type="EMBL" id="KAK8781612.1"/>
    </source>
</evidence>
<keyword evidence="1" id="KW-0732">Signal</keyword>
<protein>
    <recommendedName>
        <fullName evidence="4">Secreted protein</fullName>
    </recommendedName>
</protein>
<accession>A0AAQ4F4F1</accession>
<evidence type="ECO:0008006" key="4">
    <source>
        <dbReference type="Google" id="ProtNLM"/>
    </source>
</evidence>